<sequence>MAVPQCRGIYHQLLKIVKTQAPTHASKSPPSLNQTNAASSLLLLQKDRINHCLILILDSVWKSTACLNFPAMVRTPNRICSLFALRRKRAIFWVRFRWNLIWEDRSF</sequence>
<name>A0A9Q0HH45_9MAGN</name>
<gene>
    <name evidence="1" type="ORF">NE237_016464</name>
</gene>
<keyword evidence="2" id="KW-1185">Reference proteome</keyword>
<protein>
    <submittedName>
        <fullName evidence="1">Uncharacterized protein</fullName>
    </submittedName>
</protein>
<accession>A0A9Q0HH45</accession>
<dbReference type="Proteomes" id="UP001141806">
    <property type="component" value="Unassembled WGS sequence"/>
</dbReference>
<organism evidence="1 2">
    <name type="scientific">Protea cynaroides</name>
    <dbReference type="NCBI Taxonomy" id="273540"/>
    <lineage>
        <taxon>Eukaryota</taxon>
        <taxon>Viridiplantae</taxon>
        <taxon>Streptophyta</taxon>
        <taxon>Embryophyta</taxon>
        <taxon>Tracheophyta</taxon>
        <taxon>Spermatophyta</taxon>
        <taxon>Magnoliopsida</taxon>
        <taxon>Proteales</taxon>
        <taxon>Proteaceae</taxon>
        <taxon>Protea</taxon>
    </lineage>
</organism>
<evidence type="ECO:0000313" key="1">
    <source>
        <dbReference type="EMBL" id="KAJ4964615.1"/>
    </source>
</evidence>
<proteinExistence type="predicted"/>
<evidence type="ECO:0000313" key="2">
    <source>
        <dbReference type="Proteomes" id="UP001141806"/>
    </source>
</evidence>
<dbReference type="AlphaFoldDB" id="A0A9Q0HH45"/>
<comment type="caution">
    <text evidence="1">The sequence shown here is derived from an EMBL/GenBank/DDBJ whole genome shotgun (WGS) entry which is preliminary data.</text>
</comment>
<dbReference type="EMBL" id="JAMYWD010000007">
    <property type="protein sequence ID" value="KAJ4964615.1"/>
    <property type="molecule type" value="Genomic_DNA"/>
</dbReference>
<reference evidence="1" key="1">
    <citation type="journal article" date="2023" name="Plant J.">
        <title>The genome of the king protea, Protea cynaroides.</title>
        <authorList>
            <person name="Chang J."/>
            <person name="Duong T.A."/>
            <person name="Schoeman C."/>
            <person name="Ma X."/>
            <person name="Roodt D."/>
            <person name="Barker N."/>
            <person name="Li Z."/>
            <person name="Van de Peer Y."/>
            <person name="Mizrachi E."/>
        </authorList>
    </citation>
    <scope>NUCLEOTIDE SEQUENCE</scope>
    <source>
        <tissue evidence="1">Young leaves</tissue>
    </source>
</reference>